<keyword evidence="9 10" id="KW-0407">Ion channel</keyword>
<dbReference type="GO" id="GO:0005886">
    <property type="term" value="C:plasma membrane"/>
    <property type="evidence" value="ECO:0007669"/>
    <property type="project" value="UniProtKB-SubCell"/>
</dbReference>
<comment type="similarity">
    <text evidence="2 10">Belongs to the MscL family.</text>
</comment>
<comment type="subunit">
    <text evidence="10">Homopentamer.</text>
</comment>
<comment type="function">
    <text evidence="10">Channel that opens in response to stretch forces in the membrane lipid bilayer. May participate in the regulation of osmotic pressure changes within the cell.</text>
</comment>
<gene>
    <name evidence="10 11" type="primary">mscL</name>
    <name evidence="11" type="ORF">KEHDKFFH_13900</name>
</gene>
<reference evidence="11 12" key="1">
    <citation type="submission" date="2018-01" db="EMBL/GenBank/DDBJ databases">
        <title>Complete genome sequences of the type strains of Marinobacter flavimaris and Marinobacter maroccanus.</title>
        <authorList>
            <person name="Palau M."/>
            <person name="Boujida N."/>
            <person name="Manresa A."/>
            <person name="Minana-Galbis D."/>
        </authorList>
    </citation>
    <scope>NUCLEOTIDE SEQUENCE [LARGE SCALE GENOMIC DNA]</scope>
    <source>
        <strain evidence="11 12">N4</strain>
    </source>
</reference>
<feature type="transmembrane region" description="Helical" evidence="10">
    <location>
        <begin position="21"/>
        <end position="49"/>
    </location>
</feature>
<dbReference type="InterPro" id="IPR036019">
    <property type="entry name" value="MscL_channel"/>
</dbReference>
<evidence type="ECO:0000256" key="10">
    <source>
        <dbReference type="HAMAP-Rule" id="MF_00115"/>
    </source>
</evidence>
<keyword evidence="4 10" id="KW-1003">Cell membrane</keyword>
<dbReference type="AlphaFoldDB" id="A0A2S5Z7X3"/>
<keyword evidence="8 10" id="KW-0472">Membrane</keyword>
<dbReference type="PRINTS" id="PR01264">
    <property type="entry name" value="MECHCHANNEL"/>
</dbReference>
<evidence type="ECO:0000256" key="9">
    <source>
        <dbReference type="ARBA" id="ARBA00023303"/>
    </source>
</evidence>
<organism evidence="11 12">
    <name type="scientific">Marinobacter maroccanus</name>
    <dbReference type="NCBI Taxonomy" id="2055143"/>
    <lineage>
        <taxon>Bacteria</taxon>
        <taxon>Pseudomonadati</taxon>
        <taxon>Pseudomonadota</taxon>
        <taxon>Gammaproteobacteria</taxon>
        <taxon>Pseudomonadales</taxon>
        <taxon>Marinobacteraceae</taxon>
        <taxon>Marinobacter</taxon>
    </lineage>
</organism>
<evidence type="ECO:0000256" key="3">
    <source>
        <dbReference type="ARBA" id="ARBA00022448"/>
    </source>
</evidence>
<evidence type="ECO:0000313" key="11">
    <source>
        <dbReference type="EMBL" id="PPI83460.1"/>
    </source>
</evidence>
<keyword evidence="3 10" id="KW-0813">Transport</keyword>
<keyword evidence="10" id="KW-0997">Cell inner membrane</keyword>
<dbReference type="Gene3D" id="1.10.1200.120">
    <property type="entry name" value="Large-conductance mechanosensitive channel, MscL, domain 1"/>
    <property type="match status" value="1"/>
</dbReference>
<dbReference type="OrthoDB" id="9810350at2"/>
<name>A0A2S5Z7X3_9GAMM</name>
<comment type="subcellular location">
    <subcellularLocation>
        <location evidence="10">Cell inner membrane</location>
        <topology evidence="10">Multi-pass membrane protein</topology>
    </subcellularLocation>
    <subcellularLocation>
        <location evidence="1">Cell membrane</location>
        <topology evidence="1">Multi-pass membrane protein</topology>
    </subcellularLocation>
</comment>
<dbReference type="PROSITE" id="PS01327">
    <property type="entry name" value="MSCL"/>
    <property type="match status" value="1"/>
</dbReference>
<dbReference type="InterPro" id="IPR019823">
    <property type="entry name" value="Mechanosensitive_channel_CS"/>
</dbReference>
<accession>A0A2S5Z7X3</accession>
<feature type="transmembrane region" description="Helical" evidence="10">
    <location>
        <begin position="87"/>
        <end position="108"/>
    </location>
</feature>
<dbReference type="InterPro" id="IPR037673">
    <property type="entry name" value="MSC/AndL"/>
</dbReference>
<evidence type="ECO:0000256" key="8">
    <source>
        <dbReference type="ARBA" id="ARBA00023136"/>
    </source>
</evidence>
<evidence type="ECO:0000256" key="4">
    <source>
        <dbReference type="ARBA" id="ARBA00022475"/>
    </source>
</evidence>
<keyword evidence="7 10" id="KW-0406">Ion transport</keyword>
<evidence type="ECO:0000256" key="7">
    <source>
        <dbReference type="ARBA" id="ARBA00023065"/>
    </source>
</evidence>
<dbReference type="EMBL" id="PSSX01000013">
    <property type="protein sequence ID" value="PPI83460.1"/>
    <property type="molecule type" value="Genomic_DNA"/>
</dbReference>
<dbReference type="Pfam" id="PF01741">
    <property type="entry name" value="MscL"/>
    <property type="match status" value="1"/>
</dbReference>
<dbReference type="PANTHER" id="PTHR30266:SF2">
    <property type="entry name" value="LARGE-CONDUCTANCE MECHANOSENSITIVE CHANNEL"/>
    <property type="match status" value="1"/>
</dbReference>
<evidence type="ECO:0000256" key="5">
    <source>
        <dbReference type="ARBA" id="ARBA00022692"/>
    </source>
</evidence>
<dbReference type="HAMAP" id="MF_00115">
    <property type="entry name" value="MscL"/>
    <property type="match status" value="1"/>
</dbReference>
<dbReference type="Proteomes" id="UP000239917">
    <property type="component" value="Unassembled WGS sequence"/>
</dbReference>
<proteinExistence type="inferred from homology"/>
<dbReference type="GO" id="GO:0008381">
    <property type="term" value="F:mechanosensitive monoatomic ion channel activity"/>
    <property type="evidence" value="ECO:0007669"/>
    <property type="project" value="UniProtKB-UniRule"/>
</dbReference>
<keyword evidence="6 10" id="KW-1133">Transmembrane helix</keyword>
<evidence type="ECO:0000256" key="6">
    <source>
        <dbReference type="ARBA" id="ARBA00022989"/>
    </source>
</evidence>
<dbReference type="PANTHER" id="PTHR30266">
    <property type="entry name" value="MECHANOSENSITIVE CHANNEL MSCL"/>
    <property type="match status" value="1"/>
</dbReference>
<evidence type="ECO:0000256" key="2">
    <source>
        <dbReference type="ARBA" id="ARBA00007254"/>
    </source>
</evidence>
<keyword evidence="12" id="KW-1185">Reference proteome</keyword>
<comment type="caution">
    <text evidence="11">The sequence shown here is derived from an EMBL/GenBank/DDBJ whole genome shotgun (WGS) entry which is preliminary data.</text>
</comment>
<dbReference type="SUPFAM" id="SSF81330">
    <property type="entry name" value="Gated mechanosensitive channel"/>
    <property type="match status" value="1"/>
</dbReference>
<protein>
    <recommendedName>
        <fullName evidence="10">Large-conductance mechanosensitive channel</fullName>
    </recommendedName>
</protein>
<evidence type="ECO:0000256" key="1">
    <source>
        <dbReference type="ARBA" id="ARBA00004651"/>
    </source>
</evidence>
<sequence length="155" mass="16708">MKKIIQEYKAFALKGNVLDMAVGIVVGGAFATIASSLVANVIAPILGMITSDVDLADLFIVLKEGKTAGPYLTLEQANKAGAVTLSYGVFLNSFISFLIVSWIAFLLVKGINRVRQKEVIKEEIKTKDCPFCFSKVHKDAARCPYCTSEIKSGAA</sequence>
<keyword evidence="5 10" id="KW-0812">Transmembrane</keyword>
<dbReference type="NCBIfam" id="TIGR00220">
    <property type="entry name" value="mscL"/>
    <property type="match status" value="1"/>
</dbReference>
<dbReference type="InterPro" id="IPR001185">
    <property type="entry name" value="MS_channel"/>
</dbReference>
<evidence type="ECO:0000313" key="12">
    <source>
        <dbReference type="Proteomes" id="UP000239917"/>
    </source>
</evidence>